<keyword evidence="8" id="KW-0969">Cilium</keyword>
<sequence>MEEHTPEQAFAKDAFQLTVGDVYDISYVIGRDFLKISTDYKGTNSIVPELQFKTVRVLEMLESLVNQSSLVMEELEMERDNLKMQLEKLLREGPQGQLDLGTDKMIVDLTDPNRPRFTMEELRAVLQERNHLKAQLLVAQEELQCYKSGLITQSEDKVAILEEEPVAPKAALSNESNQEKSIVKRFFSFK</sequence>
<dbReference type="AlphaFoldDB" id="A0AAV7LSD4"/>
<evidence type="ECO:0000259" key="17">
    <source>
        <dbReference type="PROSITE" id="PS51777"/>
    </source>
</evidence>
<dbReference type="GO" id="GO:0015031">
    <property type="term" value="P:protein transport"/>
    <property type="evidence" value="ECO:0007669"/>
    <property type="project" value="UniProtKB-KW"/>
</dbReference>
<evidence type="ECO:0000259" key="16">
    <source>
        <dbReference type="PROSITE" id="PS51776"/>
    </source>
</evidence>
<gene>
    <name evidence="18" type="ORF">NDU88_006364</name>
</gene>
<comment type="function">
    <text evidence="13">Involved in cell shape and neuronal morphogenesis, positively regulating the establishment and maintenance of dendritic spines. Plays a role in cellular protein transport.</text>
</comment>
<feature type="domain" description="RH2" evidence="17">
    <location>
        <begin position="114"/>
        <end position="185"/>
    </location>
</feature>
<keyword evidence="9" id="KW-0206">Cytoskeleton</keyword>
<dbReference type="InterPro" id="IPR021563">
    <property type="entry name" value="RILP_dimer"/>
</dbReference>
<keyword evidence="6" id="KW-0653">Protein transport</keyword>
<dbReference type="GO" id="GO:0060271">
    <property type="term" value="P:cilium assembly"/>
    <property type="evidence" value="ECO:0007669"/>
    <property type="project" value="TreeGrafter"/>
</dbReference>
<dbReference type="GO" id="GO:0046983">
    <property type="term" value="F:protein dimerization activity"/>
    <property type="evidence" value="ECO:0007669"/>
    <property type="project" value="InterPro"/>
</dbReference>
<feature type="coiled-coil region" evidence="15">
    <location>
        <begin position="58"/>
        <end position="92"/>
    </location>
</feature>
<keyword evidence="10" id="KW-0966">Cell projection</keyword>
<dbReference type="PROSITE" id="PS51776">
    <property type="entry name" value="RH1"/>
    <property type="match status" value="1"/>
</dbReference>
<evidence type="ECO:0000256" key="7">
    <source>
        <dbReference type="ARBA" id="ARBA00023054"/>
    </source>
</evidence>
<evidence type="ECO:0000256" key="15">
    <source>
        <dbReference type="SAM" id="Coils"/>
    </source>
</evidence>
<dbReference type="Gene3D" id="1.20.58.1770">
    <property type="match status" value="1"/>
</dbReference>
<protein>
    <recommendedName>
        <fullName evidence="12">RILP-like protein 2</fullName>
    </recommendedName>
    <alternativeName>
        <fullName evidence="14">Rab-interacting lysosomal-like protein 2</fullName>
    </alternativeName>
</protein>
<dbReference type="CDD" id="cd14445">
    <property type="entry name" value="RILP-like"/>
    <property type="match status" value="1"/>
</dbReference>
<evidence type="ECO:0000313" key="18">
    <source>
        <dbReference type="EMBL" id="KAJ1093259.1"/>
    </source>
</evidence>
<accession>A0AAV7LSD4</accession>
<keyword evidence="4" id="KW-0813">Transport</keyword>
<keyword evidence="7 15" id="KW-0175">Coiled coil</keyword>
<dbReference type="EMBL" id="JANPWB010000015">
    <property type="protein sequence ID" value="KAJ1093259.1"/>
    <property type="molecule type" value="Genomic_DNA"/>
</dbReference>
<dbReference type="GO" id="GO:0031267">
    <property type="term" value="F:small GTPase binding"/>
    <property type="evidence" value="ECO:0007669"/>
    <property type="project" value="TreeGrafter"/>
</dbReference>
<evidence type="ECO:0000256" key="4">
    <source>
        <dbReference type="ARBA" id="ARBA00022448"/>
    </source>
</evidence>
<name>A0AAV7LSD4_PLEWA</name>
<evidence type="ECO:0000256" key="10">
    <source>
        <dbReference type="ARBA" id="ARBA00023273"/>
    </source>
</evidence>
<dbReference type="PANTHER" id="PTHR21502">
    <property type="entry name" value="ZINC FINGER PROTEIN DZIP1"/>
    <property type="match status" value="1"/>
</dbReference>
<evidence type="ECO:0000313" key="19">
    <source>
        <dbReference type="Proteomes" id="UP001066276"/>
    </source>
</evidence>
<evidence type="ECO:0000256" key="14">
    <source>
        <dbReference type="ARBA" id="ARBA00077761"/>
    </source>
</evidence>
<organism evidence="18 19">
    <name type="scientific">Pleurodeles waltl</name>
    <name type="common">Iberian ribbed newt</name>
    <dbReference type="NCBI Taxonomy" id="8319"/>
    <lineage>
        <taxon>Eukaryota</taxon>
        <taxon>Metazoa</taxon>
        <taxon>Chordata</taxon>
        <taxon>Craniata</taxon>
        <taxon>Vertebrata</taxon>
        <taxon>Euteleostomi</taxon>
        <taxon>Amphibia</taxon>
        <taxon>Batrachia</taxon>
        <taxon>Caudata</taxon>
        <taxon>Salamandroidea</taxon>
        <taxon>Salamandridae</taxon>
        <taxon>Pleurodelinae</taxon>
        <taxon>Pleurodeles</taxon>
    </lineage>
</organism>
<dbReference type="GO" id="GO:0005813">
    <property type="term" value="C:centrosome"/>
    <property type="evidence" value="ECO:0007669"/>
    <property type="project" value="UniProtKB-SubCell"/>
</dbReference>
<reference evidence="18" key="1">
    <citation type="journal article" date="2022" name="bioRxiv">
        <title>Sequencing and chromosome-scale assembly of the giantPleurodeles waltlgenome.</title>
        <authorList>
            <person name="Brown T."/>
            <person name="Elewa A."/>
            <person name="Iarovenko S."/>
            <person name="Subramanian E."/>
            <person name="Araus A.J."/>
            <person name="Petzold A."/>
            <person name="Susuki M."/>
            <person name="Suzuki K.-i.T."/>
            <person name="Hayashi T."/>
            <person name="Toyoda A."/>
            <person name="Oliveira C."/>
            <person name="Osipova E."/>
            <person name="Leigh N.D."/>
            <person name="Simon A."/>
            <person name="Yun M.H."/>
        </authorList>
    </citation>
    <scope>NUCLEOTIDE SEQUENCE</scope>
    <source>
        <strain evidence="18">20211129_DDA</strain>
        <tissue evidence="18">Liver</tissue>
    </source>
</reference>
<evidence type="ECO:0000256" key="9">
    <source>
        <dbReference type="ARBA" id="ARBA00023212"/>
    </source>
</evidence>
<dbReference type="Pfam" id="PF09744">
    <property type="entry name" value="RH1"/>
    <property type="match status" value="1"/>
</dbReference>
<dbReference type="Proteomes" id="UP001066276">
    <property type="component" value="Chromosome 11"/>
</dbReference>
<evidence type="ECO:0000256" key="2">
    <source>
        <dbReference type="ARBA" id="ARBA00004300"/>
    </source>
</evidence>
<dbReference type="FunFam" id="1.20.58.1770:FF:000003">
    <property type="entry name" value="RILP-like protein 2 isoform X1"/>
    <property type="match status" value="1"/>
</dbReference>
<dbReference type="InterPro" id="IPR051241">
    <property type="entry name" value="DZIP_RILPL"/>
</dbReference>
<dbReference type="InterPro" id="IPR034743">
    <property type="entry name" value="RH1"/>
</dbReference>
<evidence type="ECO:0000256" key="12">
    <source>
        <dbReference type="ARBA" id="ARBA00040819"/>
    </source>
</evidence>
<evidence type="ECO:0000256" key="5">
    <source>
        <dbReference type="ARBA" id="ARBA00022490"/>
    </source>
</evidence>
<dbReference type="PROSITE" id="PS51777">
    <property type="entry name" value="RH2"/>
    <property type="match status" value="1"/>
</dbReference>
<evidence type="ECO:0000256" key="8">
    <source>
        <dbReference type="ARBA" id="ARBA00023069"/>
    </source>
</evidence>
<comment type="subcellular location">
    <subcellularLocation>
        <location evidence="1">Cell projection</location>
        <location evidence="1">Cilium</location>
    </subcellularLocation>
    <subcellularLocation>
        <location evidence="2">Cytoplasm</location>
        <location evidence="2">Cytoskeleton</location>
        <location evidence="2">Microtubule organizing center</location>
        <location evidence="2">Centrosome</location>
    </subcellularLocation>
    <subcellularLocation>
        <location evidence="3">Cytoplasm</location>
        <location evidence="3">Cytosol</location>
    </subcellularLocation>
</comment>
<dbReference type="Gene3D" id="6.10.230.10">
    <property type="match status" value="1"/>
</dbReference>
<feature type="domain" description="RH1" evidence="16">
    <location>
        <begin position="5"/>
        <end position="99"/>
    </location>
</feature>
<dbReference type="PANTHER" id="PTHR21502:SF2">
    <property type="entry name" value="RILP-LIKE PROTEIN 2"/>
    <property type="match status" value="1"/>
</dbReference>
<proteinExistence type="inferred from homology"/>
<evidence type="ECO:0000256" key="6">
    <source>
        <dbReference type="ARBA" id="ARBA00022927"/>
    </source>
</evidence>
<evidence type="ECO:0000256" key="11">
    <source>
        <dbReference type="ARBA" id="ARBA00038318"/>
    </source>
</evidence>
<dbReference type="GO" id="GO:0036064">
    <property type="term" value="C:ciliary basal body"/>
    <property type="evidence" value="ECO:0007669"/>
    <property type="project" value="TreeGrafter"/>
</dbReference>
<comment type="similarity">
    <text evidence="11">Belongs to the RILPL family.</text>
</comment>
<dbReference type="SUPFAM" id="SSF161256">
    <property type="entry name" value="RILP dimerisation region"/>
    <property type="match status" value="1"/>
</dbReference>
<dbReference type="GO" id="GO:0051959">
    <property type="term" value="F:dynein light intermediate chain binding"/>
    <property type="evidence" value="ECO:0007669"/>
    <property type="project" value="TreeGrafter"/>
</dbReference>
<evidence type="ECO:0000256" key="13">
    <source>
        <dbReference type="ARBA" id="ARBA00053360"/>
    </source>
</evidence>
<keyword evidence="19" id="KW-1185">Reference proteome</keyword>
<dbReference type="GO" id="GO:0005829">
    <property type="term" value="C:cytosol"/>
    <property type="evidence" value="ECO:0007669"/>
    <property type="project" value="UniProtKB-SubCell"/>
</dbReference>
<dbReference type="Pfam" id="PF11461">
    <property type="entry name" value="RILP"/>
    <property type="match status" value="1"/>
</dbReference>
<evidence type="ECO:0000256" key="1">
    <source>
        <dbReference type="ARBA" id="ARBA00004138"/>
    </source>
</evidence>
<comment type="caution">
    <text evidence="18">The sequence shown here is derived from an EMBL/GenBank/DDBJ whole genome shotgun (WGS) entry which is preliminary data.</text>
</comment>
<keyword evidence="5" id="KW-0963">Cytoplasm</keyword>
<dbReference type="InterPro" id="IPR034744">
    <property type="entry name" value="RH2"/>
</dbReference>
<evidence type="ECO:0000256" key="3">
    <source>
        <dbReference type="ARBA" id="ARBA00004514"/>
    </source>
</evidence>